<dbReference type="OrthoDB" id="1090267at2"/>
<name>A0A2U0I5T3_9FLAO</name>
<dbReference type="AlphaFoldDB" id="A0A2U0I5T3"/>
<evidence type="ECO:0000256" key="4">
    <source>
        <dbReference type="ARBA" id="ARBA00022803"/>
    </source>
</evidence>
<evidence type="ECO:0000256" key="7">
    <source>
        <dbReference type="SAM" id="Phobius"/>
    </source>
</evidence>
<dbReference type="InterPro" id="IPR051476">
    <property type="entry name" value="Bac_ResReg_Asp_Phosphatase"/>
</dbReference>
<feature type="repeat" description="TPR" evidence="6">
    <location>
        <begin position="62"/>
        <end position="95"/>
    </location>
</feature>
<gene>
    <name evidence="9" type="ORF">DDV96_03970</name>
</gene>
<feature type="chain" id="PRO_5015525612" evidence="8">
    <location>
        <begin position="20"/>
        <end position="613"/>
    </location>
</feature>
<dbReference type="InterPro" id="IPR019734">
    <property type="entry name" value="TPR_rpt"/>
</dbReference>
<accession>A0A2U0I5T3</accession>
<dbReference type="PROSITE" id="PS50293">
    <property type="entry name" value="TPR_REGION"/>
    <property type="match status" value="1"/>
</dbReference>
<evidence type="ECO:0000313" key="10">
    <source>
        <dbReference type="Proteomes" id="UP000245962"/>
    </source>
</evidence>
<keyword evidence="2" id="KW-0963">Cytoplasm</keyword>
<dbReference type="Gene3D" id="1.10.10.10">
    <property type="entry name" value="Winged helix-like DNA-binding domain superfamily/Winged helix DNA-binding domain"/>
    <property type="match status" value="1"/>
</dbReference>
<comment type="similarity">
    <text evidence="5">Belongs to the Rap family.</text>
</comment>
<dbReference type="InterPro" id="IPR011990">
    <property type="entry name" value="TPR-like_helical_dom_sf"/>
</dbReference>
<dbReference type="GO" id="GO:0006355">
    <property type="term" value="P:regulation of DNA-templated transcription"/>
    <property type="evidence" value="ECO:0007669"/>
    <property type="project" value="InterPro"/>
</dbReference>
<evidence type="ECO:0000256" key="3">
    <source>
        <dbReference type="ARBA" id="ARBA00022737"/>
    </source>
</evidence>
<evidence type="ECO:0000256" key="2">
    <source>
        <dbReference type="ARBA" id="ARBA00022490"/>
    </source>
</evidence>
<protein>
    <submittedName>
        <fullName evidence="9">Uncharacterized protein</fullName>
    </submittedName>
</protein>
<proteinExistence type="inferred from homology"/>
<evidence type="ECO:0000256" key="8">
    <source>
        <dbReference type="SAM" id="SignalP"/>
    </source>
</evidence>
<comment type="subcellular location">
    <subcellularLocation>
        <location evidence="1">Cytoplasm</location>
    </subcellularLocation>
</comment>
<feature type="transmembrane region" description="Helical" evidence="7">
    <location>
        <begin position="418"/>
        <end position="439"/>
    </location>
</feature>
<dbReference type="InterPro" id="IPR036388">
    <property type="entry name" value="WH-like_DNA-bd_sf"/>
</dbReference>
<evidence type="ECO:0000256" key="1">
    <source>
        <dbReference type="ARBA" id="ARBA00004496"/>
    </source>
</evidence>
<keyword evidence="3" id="KW-0677">Repeat</keyword>
<keyword evidence="7" id="KW-0472">Membrane</keyword>
<keyword evidence="7" id="KW-1133">Transmembrane helix</keyword>
<dbReference type="Gene3D" id="1.25.40.10">
    <property type="entry name" value="Tetratricopeptide repeat domain"/>
    <property type="match status" value="3"/>
</dbReference>
<evidence type="ECO:0000313" key="9">
    <source>
        <dbReference type="EMBL" id="PVW16424.1"/>
    </source>
</evidence>
<keyword evidence="10" id="KW-1185">Reference proteome</keyword>
<dbReference type="Proteomes" id="UP000245962">
    <property type="component" value="Unassembled WGS sequence"/>
</dbReference>
<dbReference type="SUPFAM" id="SSF48452">
    <property type="entry name" value="TPR-like"/>
    <property type="match status" value="2"/>
</dbReference>
<dbReference type="PANTHER" id="PTHR46630:SF1">
    <property type="entry name" value="TETRATRICOPEPTIDE REPEAT PROTEIN 29"/>
    <property type="match status" value="1"/>
</dbReference>
<dbReference type="GO" id="GO:0003677">
    <property type="term" value="F:DNA binding"/>
    <property type="evidence" value="ECO:0007669"/>
    <property type="project" value="InterPro"/>
</dbReference>
<organism evidence="9 10">
    <name type="scientific">Marixanthomonas spongiae</name>
    <dbReference type="NCBI Taxonomy" id="2174845"/>
    <lineage>
        <taxon>Bacteria</taxon>
        <taxon>Pseudomonadati</taxon>
        <taxon>Bacteroidota</taxon>
        <taxon>Flavobacteriia</taxon>
        <taxon>Flavobacteriales</taxon>
        <taxon>Flavobacteriaceae</taxon>
        <taxon>Marixanthomonas</taxon>
    </lineage>
</organism>
<dbReference type="SUPFAM" id="SSF46894">
    <property type="entry name" value="C-terminal effector domain of the bipartite response regulators"/>
    <property type="match status" value="1"/>
</dbReference>
<dbReference type="GO" id="GO:0005737">
    <property type="term" value="C:cytoplasm"/>
    <property type="evidence" value="ECO:0007669"/>
    <property type="project" value="UniProtKB-SubCell"/>
</dbReference>
<dbReference type="PANTHER" id="PTHR46630">
    <property type="entry name" value="TETRATRICOPEPTIDE REPEAT PROTEIN 29"/>
    <property type="match status" value="1"/>
</dbReference>
<keyword evidence="8" id="KW-0732">Signal</keyword>
<sequence>MPYLYAFILFFLVSSSVSSQTTELQKLELQASKMLFRKPDSAKISLLKLLEYSNQRHDTAVAKTYSNLGITYNQLAKYDSATQYFKKAIELTKDYPLQQAGIYSNLAINYRITSDYEKSLASLDTAMQIYRQENDLNGKGLVYGEMASNYSYMQKKEKAIVYLKKAIKIFKETEDPRLYILQQKLANAYYNNEEYVFAVDLYEQILPTFAKKKEASYYFTLLAYAESLMHLGKPEAAEKRLQEAKEGFEQINNREYKYVAMGKLGKIYNATGRPALGLKALREAYQYLLKVDSTRFLEIASAYLDALNNTEDFTTALEVIRQVKEETKDFKHKMNAQDELKFLLYARETYRKTQRYPQALKVYDRVDFLKDSIRNAVDAVKIKQLEAAYQNDIQREKNIVLEENNTLLQQNSEKQKKLTILSLVFIIVLIGLLVVIYRYHRKQLSLHRESMANLERSNVILKEKQDLEHALLAEKEENLGDKERELVAITLEAADTQNKIVNLLESSKTDEISNELSAKIMGILNRKNYWKHFKTKFVEVHPEFGQKLSNTFPNLSENDIAFCSLLKLQLTNKEIASLLGISHQSVISKKYRIKKKMKLDKEDQNFEQIIRDL</sequence>
<evidence type="ECO:0000256" key="6">
    <source>
        <dbReference type="PROSITE-ProRule" id="PRU00339"/>
    </source>
</evidence>
<dbReference type="Pfam" id="PF13424">
    <property type="entry name" value="TPR_12"/>
    <property type="match status" value="1"/>
</dbReference>
<feature type="signal peptide" evidence="8">
    <location>
        <begin position="1"/>
        <end position="19"/>
    </location>
</feature>
<keyword evidence="4 6" id="KW-0802">TPR repeat</keyword>
<dbReference type="PROSITE" id="PS50005">
    <property type="entry name" value="TPR"/>
    <property type="match status" value="1"/>
</dbReference>
<dbReference type="InterPro" id="IPR016032">
    <property type="entry name" value="Sig_transdc_resp-reg_C-effctor"/>
</dbReference>
<dbReference type="Pfam" id="PF00515">
    <property type="entry name" value="TPR_1"/>
    <property type="match status" value="1"/>
</dbReference>
<dbReference type="SMART" id="SM00028">
    <property type="entry name" value="TPR"/>
    <property type="match status" value="5"/>
</dbReference>
<evidence type="ECO:0000256" key="5">
    <source>
        <dbReference type="ARBA" id="ARBA00038253"/>
    </source>
</evidence>
<reference evidence="9 10" key="1">
    <citation type="submission" date="2018-04" db="EMBL/GenBank/DDBJ databases">
        <title>Marixanthomonas spongiae HN-E44 sp. nov., isolated from a marine sponge.</title>
        <authorList>
            <person name="Luo L."/>
            <person name="Zhuang L."/>
        </authorList>
    </citation>
    <scope>NUCLEOTIDE SEQUENCE [LARGE SCALE GENOMIC DNA]</scope>
    <source>
        <strain evidence="9 10">HN-E44</strain>
    </source>
</reference>
<keyword evidence="7" id="KW-0812">Transmembrane</keyword>
<dbReference type="EMBL" id="QEHR01000002">
    <property type="protein sequence ID" value="PVW16424.1"/>
    <property type="molecule type" value="Genomic_DNA"/>
</dbReference>
<comment type="caution">
    <text evidence="9">The sequence shown here is derived from an EMBL/GenBank/DDBJ whole genome shotgun (WGS) entry which is preliminary data.</text>
</comment>